<dbReference type="AlphaFoldDB" id="A0A161W5E9"/>
<organism evidence="1 2">
    <name type="scientific">Colletotrichum incanum</name>
    <name type="common">Soybean anthracnose fungus</name>
    <dbReference type="NCBI Taxonomy" id="1573173"/>
    <lineage>
        <taxon>Eukaryota</taxon>
        <taxon>Fungi</taxon>
        <taxon>Dikarya</taxon>
        <taxon>Ascomycota</taxon>
        <taxon>Pezizomycotina</taxon>
        <taxon>Sordariomycetes</taxon>
        <taxon>Hypocreomycetidae</taxon>
        <taxon>Glomerellales</taxon>
        <taxon>Glomerellaceae</taxon>
        <taxon>Colletotrichum</taxon>
        <taxon>Colletotrichum spaethianum species complex</taxon>
    </lineage>
</organism>
<dbReference type="Proteomes" id="UP000076584">
    <property type="component" value="Unassembled WGS sequence"/>
</dbReference>
<name>A0A161W5E9_COLIC</name>
<reference evidence="1 2" key="1">
    <citation type="submission" date="2015-06" db="EMBL/GenBank/DDBJ databases">
        <title>Survival trade-offs in plant roots during colonization by closely related pathogenic and mutualistic fungi.</title>
        <authorList>
            <person name="Hacquard S."/>
            <person name="Kracher B."/>
            <person name="Hiruma K."/>
            <person name="Weinman A."/>
            <person name="Muench P."/>
            <person name="Garrido Oter R."/>
            <person name="Ver Loren van Themaat E."/>
            <person name="Dallerey J.-F."/>
            <person name="Damm U."/>
            <person name="Henrissat B."/>
            <person name="Lespinet O."/>
            <person name="Thon M."/>
            <person name="Kemen E."/>
            <person name="McHardy A.C."/>
            <person name="Schulze-Lefert P."/>
            <person name="O'Connell R.J."/>
        </authorList>
    </citation>
    <scope>NUCLEOTIDE SEQUENCE [LARGE SCALE GENOMIC DNA]</scope>
    <source>
        <strain evidence="1 2">MAFF 238704</strain>
    </source>
</reference>
<evidence type="ECO:0000313" key="1">
    <source>
        <dbReference type="EMBL" id="KZL82335.1"/>
    </source>
</evidence>
<comment type="caution">
    <text evidence="1">The sequence shown here is derived from an EMBL/GenBank/DDBJ whole genome shotgun (WGS) entry which is preliminary data.</text>
</comment>
<gene>
    <name evidence="1" type="ORF">CI238_12928</name>
</gene>
<evidence type="ECO:0000313" key="2">
    <source>
        <dbReference type="Proteomes" id="UP000076584"/>
    </source>
</evidence>
<keyword evidence="2" id="KW-1185">Reference proteome</keyword>
<protein>
    <submittedName>
        <fullName evidence="1">Uncharacterized protein</fullName>
    </submittedName>
</protein>
<dbReference type="EMBL" id="LFIW01001451">
    <property type="protein sequence ID" value="KZL82335.1"/>
    <property type="molecule type" value="Genomic_DNA"/>
</dbReference>
<sequence length="131" mass="14460">MKWANDLVFQCASDNDTCNDTSIEPLCQWNNGSHPNQDNAFDFCNLGFGDGCASAMPEVEIGEIQTQLEHRTTEHLTPSNHQLLSSFAVAPELESVELCGAVTNFTMFELALGVGQNEWRCELHSPPLSSR</sequence>
<accession>A0A161W5E9</accession>
<proteinExistence type="predicted"/>